<proteinExistence type="predicted"/>
<sequence length="75" mass="8707">MKDPFSLTSDVKQEMTTHIQTYFSNEHDEEIGQLKATLLLDFFLKEIAPAVYNQGVTDAHKFIEEKLEDVFTIQK</sequence>
<organism evidence="1 2">
    <name type="scientific">Jeotgalibacillus salarius</name>
    <dbReference type="NCBI Taxonomy" id="546023"/>
    <lineage>
        <taxon>Bacteria</taxon>
        <taxon>Bacillati</taxon>
        <taxon>Bacillota</taxon>
        <taxon>Bacilli</taxon>
        <taxon>Bacillales</taxon>
        <taxon>Caryophanaceae</taxon>
        <taxon>Jeotgalibacillus</taxon>
    </lineage>
</organism>
<dbReference type="InterPro" id="IPR018680">
    <property type="entry name" value="DUF2164"/>
</dbReference>
<evidence type="ECO:0000313" key="2">
    <source>
        <dbReference type="Proteomes" id="UP000297776"/>
    </source>
</evidence>
<evidence type="ECO:0000313" key="1">
    <source>
        <dbReference type="EMBL" id="TFE02018.1"/>
    </source>
</evidence>
<keyword evidence="2" id="KW-1185">Reference proteome</keyword>
<dbReference type="Proteomes" id="UP000297776">
    <property type="component" value="Unassembled WGS sequence"/>
</dbReference>
<dbReference type="EMBL" id="SORX01000003">
    <property type="protein sequence ID" value="TFE02018.1"/>
    <property type="molecule type" value="Genomic_DNA"/>
</dbReference>
<accession>A0A4Y8LHR3</accession>
<dbReference type="OrthoDB" id="573733at2"/>
<dbReference type="Pfam" id="PF09932">
    <property type="entry name" value="DUF2164"/>
    <property type="match status" value="1"/>
</dbReference>
<dbReference type="AlphaFoldDB" id="A0A4Y8LHR3"/>
<name>A0A4Y8LHR3_9BACL</name>
<reference evidence="1 2" key="1">
    <citation type="submission" date="2019-03" db="EMBL/GenBank/DDBJ databases">
        <authorList>
            <person name="Yang Y."/>
        </authorList>
    </citation>
    <scope>NUCLEOTIDE SEQUENCE [LARGE SCALE GENOMIC DNA]</scope>
    <source>
        <strain evidence="1 2">ASL-1</strain>
    </source>
</reference>
<gene>
    <name evidence="1" type="ORF">E2626_05435</name>
</gene>
<protein>
    <submittedName>
        <fullName evidence="1">DUF2164 domain-containing protein</fullName>
    </submittedName>
</protein>
<comment type="caution">
    <text evidence="1">The sequence shown here is derived from an EMBL/GenBank/DDBJ whole genome shotgun (WGS) entry which is preliminary data.</text>
</comment>
<dbReference type="RefSeq" id="WP_134380546.1">
    <property type="nucleotide sequence ID" value="NZ_SORX01000003.1"/>
</dbReference>